<dbReference type="Pfam" id="PF06294">
    <property type="entry name" value="CH_2"/>
    <property type="match status" value="1"/>
</dbReference>
<feature type="region of interest" description="Disordered" evidence="1">
    <location>
        <begin position="2141"/>
        <end position="2165"/>
    </location>
</feature>
<feature type="domain" description="CH-like" evidence="2">
    <location>
        <begin position="6"/>
        <end position="101"/>
    </location>
</feature>
<comment type="caution">
    <text evidence="3">The sequence shown here is derived from an EMBL/GenBank/DDBJ whole genome shotgun (WGS) entry which is preliminary data.</text>
</comment>
<proteinExistence type="predicted"/>
<evidence type="ECO:0000313" key="4">
    <source>
        <dbReference type="Proteomes" id="UP000323011"/>
    </source>
</evidence>
<keyword evidence="4" id="KW-1185">Reference proteome</keyword>
<feature type="region of interest" description="Disordered" evidence="1">
    <location>
        <begin position="1083"/>
        <end position="1116"/>
    </location>
</feature>
<organism evidence="3 4">
    <name type="scientific">Cafeteria roenbergensis</name>
    <name type="common">Marine flagellate</name>
    <dbReference type="NCBI Taxonomy" id="33653"/>
    <lineage>
        <taxon>Eukaryota</taxon>
        <taxon>Sar</taxon>
        <taxon>Stramenopiles</taxon>
        <taxon>Bigyra</taxon>
        <taxon>Opalozoa</taxon>
        <taxon>Bicosoecida</taxon>
        <taxon>Cafeteriaceae</taxon>
        <taxon>Cafeteria</taxon>
    </lineage>
</organism>
<dbReference type="Proteomes" id="UP000323011">
    <property type="component" value="Unassembled WGS sequence"/>
</dbReference>
<dbReference type="InterPro" id="IPR010441">
    <property type="entry name" value="CH_2"/>
</dbReference>
<feature type="compositionally biased region" description="Acidic residues" evidence="1">
    <location>
        <begin position="1908"/>
        <end position="1919"/>
    </location>
</feature>
<feature type="compositionally biased region" description="Low complexity" evidence="1">
    <location>
        <begin position="1083"/>
        <end position="1097"/>
    </location>
</feature>
<feature type="compositionally biased region" description="Basic residues" evidence="1">
    <location>
        <begin position="1884"/>
        <end position="1900"/>
    </location>
</feature>
<feature type="compositionally biased region" description="Low complexity" evidence="1">
    <location>
        <begin position="534"/>
        <end position="575"/>
    </location>
</feature>
<dbReference type="InterPro" id="IPR036872">
    <property type="entry name" value="CH_dom_sf"/>
</dbReference>
<feature type="region of interest" description="Disordered" evidence="1">
    <location>
        <begin position="941"/>
        <end position="968"/>
    </location>
</feature>
<feature type="region of interest" description="Disordered" evidence="1">
    <location>
        <begin position="1311"/>
        <end position="1342"/>
    </location>
</feature>
<dbReference type="Gene3D" id="1.10.418.10">
    <property type="entry name" value="Calponin-like domain"/>
    <property type="match status" value="1"/>
</dbReference>
<feature type="region of interest" description="Disordered" evidence="1">
    <location>
        <begin position="731"/>
        <end position="758"/>
    </location>
</feature>
<evidence type="ECO:0000256" key="1">
    <source>
        <dbReference type="SAM" id="MobiDB-lite"/>
    </source>
</evidence>
<evidence type="ECO:0000313" key="3">
    <source>
        <dbReference type="EMBL" id="KAA0151897.1"/>
    </source>
</evidence>
<feature type="region of interest" description="Disordered" evidence="1">
    <location>
        <begin position="1516"/>
        <end position="1592"/>
    </location>
</feature>
<accession>A0A5A8CGY1</accession>
<feature type="compositionally biased region" description="Low complexity" evidence="1">
    <location>
        <begin position="2835"/>
        <end position="2865"/>
    </location>
</feature>
<feature type="region of interest" description="Disordered" evidence="1">
    <location>
        <begin position="635"/>
        <end position="654"/>
    </location>
</feature>
<gene>
    <name evidence="3" type="ORF">FNF29_04303</name>
</gene>
<dbReference type="GO" id="GO:0005737">
    <property type="term" value="C:cytoplasm"/>
    <property type="evidence" value="ECO:0007669"/>
    <property type="project" value="UniProtKB-ARBA"/>
</dbReference>
<reference evidence="3 4" key="1">
    <citation type="submission" date="2019-07" db="EMBL/GenBank/DDBJ databases">
        <title>Genomes of Cafeteria roenbergensis.</title>
        <authorList>
            <person name="Fischer M.G."/>
            <person name="Hackl T."/>
            <person name="Roman M."/>
        </authorList>
    </citation>
    <scope>NUCLEOTIDE SEQUENCE [LARGE SCALE GENOMIC DNA]</scope>
    <source>
        <strain evidence="3 4">BVI</strain>
    </source>
</reference>
<protein>
    <recommendedName>
        <fullName evidence="2">CH-like domain-containing protein</fullName>
    </recommendedName>
</protein>
<dbReference type="OMA" id="FRDGHER"/>
<feature type="region of interest" description="Disordered" evidence="1">
    <location>
        <begin position="1428"/>
        <end position="1497"/>
    </location>
</feature>
<dbReference type="PANTHER" id="PTHR14919">
    <property type="entry name" value="KPL2-RELATED"/>
    <property type="match status" value="1"/>
</dbReference>
<feature type="region of interest" description="Disordered" evidence="1">
    <location>
        <begin position="527"/>
        <end position="576"/>
    </location>
</feature>
<feature type="region of interest" description="Disordered" evidence="1">
    <location>
        <begin position="2830"/>
        <end position="2865"/>
    </location>
</feature>
<dbReference type="EMBL" id="VLTN01000024">
    <property type="protein sequence ID" value="KAA0151897.1"/>
    <property type="molecule type" value="Genomic_DNA"/>
</dbReference>
<dbReference type="PANTHER" id="PTHR14919:SF0">
    <property type="entry name" value="SPERM FLAGELLAR PROTEIN 2"/>
    <property type="match status" value="1"/>
</dbReference>
<feature type="compositionally biased region" description="Acidic residues" evidence="1">
    <location>
        <begin position="1099"/>
        <end position="1108"/>
    </location>
</feature>
<feature type="compositionally biased region" description="Low complexity" evidence="1">
    <location>
        <begin position="1449"/>
        <end position="1481"/>
    </location>
</feature>
<feature type="region of interest" description="Disordered" evidence="1">
    <location>
        <begin position="1884"/>
        <end position="1920"/>
    </location>
</feature>
<feature type="compositionally biased region" description="Low complexity" evidence="1">
    <location>
        <begin position="1544"/>
        <end position="1592"/>
    </location>
</feature>
<feature type="compositionally biased region" description="Low complexity" evidence="1">
    <location>
        <begin position="1432"/>
        <end position="1442"/>
    </location>
</feature>
<name>A0A5A8CGY1_CAFRO</name>
<evidence type="ECO:0000259" key="2">
    <source>
        <dbReference type="Pfam" id="PF06294"/>
    </source>
</evidence>
<sequence>MADLLRTWLVDEVQLSRDVVSFEKECANGYLIAEVLAKHNQQPDFAEGAFRDDDRADTQISNFIKIEPTLVRLGIRFDARRARLLMSKQRNAALTLLYEIKTAVAPLNKVAVSLRPPPSGGIKAARLGLRSRAAPHDKAQSELFAKSIRLKADNQNELFLNKHMRNFGRGVERLWAQRDAMVRARAGAHKAALNQQRLRQLHLLRTNRMLRAAKEEHGVREWQRNMEVRLAQGQRAKRIDREQKLRAAERAELSDAEAAAEMSEGLAGFESAARRLGIEMEATGKEGLSEGEEAAELMRIARQLRRSGPARPPSGPTRLAEQEAYFDAMEERLGTRKANAASAEAILRRLRRRKLDADELHDKRRRRRAAFVAAGGALRASRLEAERRRWLAACLRSRSKAEAKLDSECADIARLEGAMRLRRARADEDMAVQALRDEAAALRWDGELWAAATAAHALEAADVCRRLDTLRAERRESRRQAVESMCRDEATRLVETALAAASVREAFSQLGHVGQGWEAVVQGSSPLAPTQPLAGPSSGGSASVAAEGSQASTEHAADAGSAAPAPEGAGPDVPARAAAPWEGQAGVGVELWDRLVGCAAAGVSPWLALPRTPAEGACSGGSADAETALVSLGGSATGEAWPTRTQDEASARNGDSAAAARLQLRARVFADLHGGQNLWAGLADGSPEAGRLDALVTALWLQAAAGDQDAETDAVKGGAKAKKAAAAAAEKKRAKKGGSSKGGAAGDSAGDGAEEPGPVPRRIVRALLGAALGDAFTAGSAALVAGTAQTAAAAAEAAAEAGDDAAHGGGGAQVAGELADCQPAAAAAGPFRSVLGRCVEELRLACVAPEDPPAPASGVPWGLPLRACCLAPPFAPLSSLCDRLAGAFGLRTIDPWLLLVEGRCLAAASDRASAADSEGGGGLAEATLRIEAVDDVVADDRGAEAKEDDSEGKDADDGLPSGPLNSVHPEKGEDALFAELVAGRDALAALAAENCDPNCDSAIRRLVLSPEQVSEDTCSLGRRWAPELASVGREAAEAEAAARASGADMRWWCPSDEILVKAVHVALKALTADVADAAVAPAEAGSGSTAGGSPLAAEPAEDASEDCPDAGAVPEWRGGLEDAARDAGLRGWLLVGFPRSAAQAAALEKLLTGWAPRTPAASPWTTFDASATDARWAQVCGGDLLGDEVRAAAFSTGYIPTLRSGPPLYHVDVLPPPYALDHKGALERAAISSAAARSMEAALLRREAGAKEASADAWFERAGALRVLRWHNPVVESRAREELKRGEGSDRVRKRALADVAALDAEAASWAAARRDDDAQPRQSGDWVLLRGTSPSGGPGQQVVETESWAEFEAPGRCLWAVGRRDLLADHELFSAAARALAHGFRDGHERATRSAAAAAAEAARRAAAVESLRDAFKSFLKAAEGVLHDSPAPQEAGPGEAAGDESARAATDASPDADAPAPAEGAAESASPADHATAGGEAHGTEAHAQPAAAEVRRPDLQPPLLPAWLATWSSAQPADGSESGGSGSGDAATGELDRGSADDVPADQAVAPGGAEAAGVEGAEEATSAGSEAASAAVDGPAAASAPAGASTAATGEEAAEVEAVATIDSNDAVVEARRALAIASVSVGLRVPVLVLPSWSSQEQATRSAVALARAAASSILRRWEGATRAYGVTAETHAWRWGRELEAAASRSARVAGAFAQAMCSPFGGYDEALQRLHTALCRVPASSRSRPEVQAALEADVDAVAAGMRVAAGKRFAAASELAASVSVQGWADAALWSLTASALAIASAERRRLAEARAALLQYAILAGGAVPVGAAPDGAEALHACAILRLAGTAGLSSLADALESGSTAAEAAEADAAGGGAAGKKKAAAAKDKAAAAKKKGAASGKDKKKGKGGAGGGQEGEDDEDDEDEAVASAEVGVPVAADFAWRVGHLAPPVVLPQPVSCLLAAPSAEDSAAPEAGAPDAQGAVQAMVSACGEDESQLEADVQGRGAARVEAAAAASLALAVGALVRDAVGSLLPFEVPAAAPVPGPAVSARQLGGGSAVAEDAEEPASRSVAWGVASAAMAEAEAFAAAVVWDSGRLRRARARVGRALVKAEKRRTAAAAAARAAVAHVEAEAQAELDAAAAALAEAQAGGGKDKKKGGAASKKDKKQAAASGVELPDMAEVLLPLSSVLPVPPVPAAAALAAGLSVGEQELASLAGLDPVELGRAIVSGRAAAQLRAEARIPDSVLSALEAEARHSAGRLRVLRRALGRAAERIASLAVQNTQQAVATAEARLRGELSAIESARIELRRDVQLGRAPVAPLRVQSRLARSEELLLPQTGAGASALKSGGGSGLAAVATPATRDAVVVELKQLRSCKQVSVLAEAGVAREAPGTDGLTPSGFGVLVSALRAVAEHSGNPALMLPAAAAGDKQLEAAAAWNAVFEDAVPPERVCFGPDGAPLAEASLDTAECEPATASVADAAAGSTGDAGAREEAVDAQGSGLQADGAMVPVVPAGAWAPETEVVATLFRLAGAGKLGARWREAARGGALGAPLLQWVTQHRVRPDEWPAAAVQQAARGQPHWVDWRRLCTAALFSAPTEAAAAGARDASQPAAAAAAAPDAAVAARPRVAASGAVLSVVPSAGEVAEFAERLADACGVVAAGLDGAVEHPQHCDAFCGPEAACAGVRPWFEGHGLRALASAESAGAAAEARLLQRIADLGAVAACETPPPELADSEPRLTDGLGGWHHLPTPHPVLSAASAAAGARVKGMRLQAAADLATERRLTAEDAAHMTSDALDASLGRALYRLWTDSSGTTRWGRMVFTLRALASAPAPLGPELSAPQPESAAAPTPAAGAAPAPPAAEASTAGGQGALQASTAAVRAARDAGALHPDAVAIAEASCISAAVAAAAAAAEASAGKGGKGAKRK</sequence>
<dbReference type="InterPro" id="IPR052634">
    <property type="entry name" value="Sperm_flagellar-bone_growth"/>
</dbReference>